<evidence type="ECO:0000313" key="12">
    <source>
        <dbReference type="Proteomes" id="UP001140562"/>
    </source>
</evidence>
<keyword evidence="6" id="KW-0539">Nucleus</keyword>
<dbReference type="SMART" id="SM01389">
    <property type="entry name" value="Spt4"/>
    <property type="match status" value="1"/>
</dbReference>
<dbReference type="Proteomes" id="UP001140562">
    <property type="component" value="Unassembled WGS sequence"/>
</dbReference>
<dbReference type="OrthoDB" id="248751at2759"/>
<keyword evidence="12" id="KW-1185">Reference proteome</keyword>
<dbReference type="GO" id="GO:0140673">
    <property type="term" value="P:transcription elongation-coupled chromatin remodeling"/>
    <property type="evidence" value="ECO:0007669"/>
    <property type="project" value="InterPro"/>
</dbReference>
<dbReference type="GO" id="GO:0008270">
    <property type="term" value="F:zinc ion binding"/>
    <property type="evidence" value="ECO:0007669"/>
    <property type="project" value="InterPro"/>
</dbReference>
<gene>
    <name evidence="11" type="primary">SPT4</name>
    <name evidence="11" type="ORF">N0V87_005317</name>
</gene>
<comment type="similarity">
    <text evidence="3">Belongs to the SPT4 family.</text>
</comment>
<protein>
    <recommendedName>
        <fullName evidence="4">Transcription elongation factor SPT4</fullName>
    </recommendedName>
    <alternativeName>
        <fullName evidence="8">Chromatin elongation factor SPT4</fullName>
    </alternativeName>
</protein>
<organism evidence="11 12">
    <name type="scientific">Didymella glomerata</name>
    <dbReference type="NCBI Taxonomy" id="749621"/>
    <lineage>
        <taxon>Eukaryota</taxon>
        <taxon>Fungi</taxon>
        <taxon>Dikarya</taxon>
        <taxon>Ascomycota</taxon>
        <taxon>Pezizomycotina</taxon>
        <taxon>Dothideomycetes</taxon>
        <taxon>Pleosporomycetidae</taxon>
        <taxon>Pleosporales</taxon>
        <taxon>Pleosporineae</taxon>
        <taxon>Didymellaceae</taxon>
        <taxon>Didymella</taxon>
    </lineage>
</organism>
<dbReference type="GO" id="GO:0006355">
    <property type="term" value="P:regulation of DNA-templated transcription"/>
    <property type="evidence" value="ECO:0007669"/>
    <property type="project" value="InterPro"/>
</dbReference>
<accession>A0A9W8X084</accession>
<dbReference type="GO" id="GO:0003746">
    <property type="term" value="F:translation elongation factor activity"/>
    <property type="evidence" value="ECO:0007669"/>
    <property type="project" value="UniProtKB-KW"/>
</dbReference>
<keyword evidence="7" id="KW-0137">Centromere</keyword>
<feature type="region of interest" description="Disordered" evidence="9">
    <location>
        <begin position="151"/>
        <end position="202"/>
    </location>
</feature>
<evidence type="ECO:0000256" key="1">
    <source>
        <dbReference type="ARBA" id="ARBA00004123"/>
    </source>
</evidence>
<feature type="domain" description="Spt4/RpoE2 zinc finger" evidence="10">
    <location>
        <begin position="224"/>
        <end position="301"/>
    </location>
</feature>
<keyword evidence="11" id="KW-0251">Elongation factor</keyword>
<dbReference type="CDD" id="cd07973">
    <property type="entry name" value="Spt4"/>
    <property type="match status" value="1"/>
</dbReference>
<dbReference type="Pfam" id="PF06093">
    <property type="entry name" value="Spt4"/>
    <property type="match status" value="1"/>
</dbReference>
<dbReference type="SUPFAM" id="SSF63393">
    <property type="entry name" value="RNA polymerase subunits"/>
    <property type="match status" value="1"/>
</dbReference>
<dbReference type="GO" id="GO:0000993">
    <property type="term" value="F:RNA polymerase II complex binding"/>
    <property type="evidence" value="ECO:0007669"/>
    <property type="project" value="TreeGrafter"/>
</dbReference>
<reference evidence="11" key="1">
    <citation type="submission" date="2022-10" db="EMBL/GenBank/DDBJ databases">
        <title>Tapping the CABI collections for fungal endophytes: first genome assemblies for Collariella, Neodidymelliopsis, Ascochyta clinopodiicola, Didymella pomorum, Didymosphaeria variabile, Neocosmospora piperis and Neocucurbitaria cava.</title>
        <authorList>
            <person name="Hill R."/>
        </authorList>
    </citation>
    <scope>NUCLEOTIDE SEQUENCE</scope>
    <source>
        <strain evidence="11">IMI 360193</strain>
    </source>
</reference>
<evidence type="ECO:0000256" key="5">
    <source>
        <dbReference type="ARBA" id="ARBA00023163"/>
    </source>
</evidence>
<sequence>MPRKKGLATTKKVDKYVYVHKDTGSATTAVSDTETAKTSALLEAKRPPANQSNKSSAFFDGCDKENVDPSDLRGIPKPSNSIEPCQAFLSFSPVELQQSTLTNSILTPEQNEHALSRIDTVVTDISTKPRCHLQRTDTPLEALENSLRKRAPLHDHKAPSKQNLASAPKSHLFKPRSRKLDSITSDSTEQLHLPSDPPVYQPSAKMTTMIPGGAFVPPNQQRNLRACMVCSIVRTYTQFMNGGCPNCEEILELAGNSENVNDCTSQVFEGLITVADTSKSWVARYQRLEGYVAGVYATQVEGILPEEIISAIEAAGINYVPRDGSEDQMIPKD</sequence>
<evidence type="ECO:0000256" key="9">
    <source>
        <dbReference type="SAM" id="MobiDB-lite"/>
    </source>
</evidence>
<dbReference type="InterPro" id="IPR022800">
    <property type="entry name" value="Spt4/RpoE2_Znf"/>
</dbReference>
<feature type="region of interest" description="Disordered" evidence="9">
    <location>
        <begin position="42"/>
        <end position="62"/>
    </location>
</feature>
<evidence type="ECO:0000259" key="10">
    <source>
        <dbReference type="SMART" id="SM01389"/>
    </source>
</evidence>
<dbReference type="EMBL" id="JAPEUV010000047">
    <property type="protein sequence ID" value="KAJ4336609.1"/>
    <property type="molecule type" value="Genomic_DNA"/>
</dbReference>
<dbReference type="InterPro" id="IPR029040">
    <property type="entry name" value="RPABC4/Spt4"/>
</dbReference>
<dbReference type="InterPro" id="IPR009287">
    <property type="entry name" value="Spt4"/>
</dbReference>
<comment type="subcellular location">
    <subcellularLocation>
        <location evidence="2">Chromosome</location>
        <location evidence="2">Centromere</location>
    </subcellularLocation>
    <subcellularLocation>
        <location evidence="1">Nucleus</location>
    </subcellularLocation>
</comment>
<dbReference type="InterPro" id="IPR038510">
    <property type="entry name" value="Spt4_sf"/>
</dbReference>
<dbReference type="GO" id="GO:0000775">
    <property type="term" value="C:chromosome, centromeric region"/>
    <property type="evidence" value="ECO:0007669"/>
    <property type="project" value="UniProtKB-SubCell"/>
</dbReference>
<dbReference type="PANTHER" id="PTHR12882:SF1">
    <property type="entry name" value="TRANSCRIPTION ELONGATION FACTOR SPT4"/>
    <property type="match status" value="1"/>
</dbReference>
<evidence type="ECO:0000256" key="2">
    <source>
        <dbReference type="ARBA" id="ARBA00004584"/>
    </source>
</evidence>
<keyword evidence="11" id="KW-0648">Protein biosynthesis</keyword>
<comment type="caution">
    <text evidence="11">The sequence shown here is derived from an EMBL/GenBank/DDBJ whole genome shotgun (WGS) entry which is preliminary data.</text>
</comment>
<dbReference type="Gene3D" id="3.30.40.210">
    <property type="match status" value="1"/>
</dbReference>
<proteinExistence type="inferred from homology"/>
<dbReference type="AlphaFoldDB" id="A0A9W8X084"/>
<evidence type="ECO:0000256" key="4">
    <source>
        <dbReference type="ARBA" id="ARBA00020182"/>
    </source>
</evidence>
<keyword evidence="5" id="KW-0804">Transcription</keyword>
<evidence type="ECO:0000256" key="7">
    <source>
        <dbReference type="ARBA" id="ARBA00023328"/>
    </source>
</evidence>
<evidence type="ECO:0000256" key="3">
    <source>
        <dbReference type="ARBA" id="ARBA00010464"/>
    </source>
</evidence>
<evidence type="ECO:0000313" key="11">
    <source>
        <dbReference type="EMBL" id="KAJ4336609.1"/>
    </source>
</evidence>
<evidence type="ECO:0000256" key="8">
    <source>
        <dbReference type="ARBA" id="ARBA00029869"/>
    </source>
</evidence>
<dbReference type="PANTHER" id="PTHR12882">
    <property type="entry name" value="SUPPRESSOR OF TY 4"/>
    <property type="match status" value="1"/>
</dbReference>
<name>A0A9W8X084_9PLEO</name>
<evidence type="ECO:0000256" key="6">
    <source>
        <dbReference type="ARBA" id="ARBA00023242"/>
    </source>
</evidence>
<dbReference type="GO" id="GO:0032044">
    <property type="term" value="C:DSIF complex"/>
    <property type="evidence" value="ECO:0007669"/>
    <property type="project" value="TreeGrafter"/>
</dbReference>